<evidence type="ECO:0000256" key="1">
    <source>
        <dbReference type="SAM" id="SignalP"/>
    </source>
</evidence>
<organism evidence="2 3">
    <name type="scientific">Candidatus Fokinia crypta</name>
    <dbReference type="NCBI Taxonomy" id="1920990"/>
    <lineage>
        <taxon>Bacteria</taxon>
        <taxon>Pseudomonadati</taxon>
        <taxon>Pseudomonadota</taxon>
        <taxon>Alphaproteobacteria</taxon>
        <taxon>Rickettsiales</taxon>
        <taxon>Candidatus Midichloriaceae</taxon>
        <taxon>Candidatus Fokinia</taxon>
    </lineage>
</organism>
<dbReference type="RefSeq" id="WP_323722297.1">
    <property type="nucleotide sequence ID" value="NZ_CP110343.1"/>
</dbReference>
<feature type="chain" id="PRO_5045663184" evidence="1">
    <location>
        <begin position="21"/>
        <end position="361"/>
    </location>
</feature>
<proteinExistence type="predicted"/>
<name>A0ABZ0UNE5_9RICK</name>
<keyword evidence="3" id="KW-1185">Reference proteome</keyword>
<keyword evidence="1" id="KW-0732">Signal</keyword>
<accession>A0ABZ0UNE5</accession>
<gene>
    <name evidence="2" type="ORF">Fokcrypt_00150</name>
</gene>
<protein>
    <submittedName>
        <fullName evidence="2">Uncharacterized protein</fullName>
    </submittedName>
</protein>
<reference evidence="2" key="1">
    <citation type="submission" date="2022-10" db="EMBL/GenBank/DDBJ databases">
        <title>Host association and intracellularity evolved multiple times independently in the Rickettsiales.</title>
        <authorList>
            <person name="Castelli M."/>
            <person name="Nardi T."/>
            <person name="Gammuto L."/>
            <person name="Bellinzona G."/>
            <person name="Sabaneyeva E."/>
            <person name="Potekhin A."/>
            <person name="Serra V."/>
            <person name="Petroni G."/>
            <person name="Sassera D."/>
        </authorList>
    </citation>
    <scope>NUCLEOTIDE SEQUENCE [LARGE SCALE GENOMIC DNA]</scope>
    <source>
        <strain evidence="2">US_Bl 11III1</strain>
    </source>
</reference>
<sequence>MKKYLALALVGSLVMGNASASQTLNALDAASPVLTNEDDQRIGEFEVGLQFFMTPSAVKLEMAADGTKLTNTGTPTTAPSITSSSVSYKSVKTSDKSDNRMYGFGANLGWNGLQSKIGTNGVLLGSIGGVVSYSWLNNSGVAAPATQDLVAYGVKLERFILGARASVAPLFCTGKDIKVGPYVAGVLGGAQTQVTLDGIQLSGSPLSIISGLQQGTTGILTSGAWTNVDTTAVGYAGTATPISSTKFGKVFTTDSDAWKFYCAGEVGVRFQMRNVGLQLGALFDNNEYKIPSFQEKSKTVTLGQTSGERTTVTTFYAPSATVASSVTGTKVTQAVTLNNLMFKKEGSSMNAFLTASVVLDM</sequence>
<evidence type="ECO:0000313" key="2">
    <source>
        <dbReference type="EMBL" id="WPX97641.1"/>
    </source>
</evidence>
<evidence type="ECO:0000313" key="3">
    <source>
        <dbReference type="Proteomes" id="UP001325140"/>
    </source>
</evidence>
<dbReference type="EMBL" id="CP110343">
    <property type="protein sequence ID" value="WPX97641.1"/>
    <property type="molecule type" value="Genomic_DNA"/>
</dbReference>
<feature type="signal peptide" evidence="1">
    <location>
        <begin position="1"/>
        <end position="20"/>
    </location>
</feature>
<dbReference type="Proteomes" id="UP001325140">
    <property type="component" value="Chromosome"/>
</dbReference>